<dbReference type="EMBL" id="BMAU01021438">
    <property type="protein sequence ID" value="GFY36829.1"/>
    <property type="molecule type" value="Genomic_DNA"/>
</dbReference>
<dbReference type="Proteomes" id="UP000887159">
    <property type="component" value="Unassembled WGS sequence"/>
</dbReference>
<dbReference type="AlphaFoldDB" id="A0A8X7BNR6"/>
<organism evidence="1 2">
    <name type="scientific">Trichonephila clavipes</name>
    <name type="common">Golden silk orbweaver</name>
    <name type="synonym">Nephila clavipes</name>
    <dbReference type="NCBI Taxonomy" id="2585209"/>
    <lineage>
        <taxon>Eukaryota</taxon>
        <taxon>Metazoa</taxon>
        <taxon>Ecdysozoa</taxon>
        <taxon>Arthropoda</taxon>
        <taxon>Chelicerata</taxon>
        <taxon>Arachnida</taxon>
        <taxon>Araneae</taxon>
        <taxon>Araneomorphae</taxon>
        <taxon>Entelegynae</taxon>
        <taxon>Araneoidea</taxon>
        <taxon>Nephilidae</taxon>
        <taxon>Trichonephila</taxon>
    </lineage>
</organism>
<gene>
    <name evidence="1" type="ORF">TNCV_2567911</name>
</gene>
<proteinExistence type="predicted"/>
<name>A0A8X7BNR6_TRICX</name>
<dbReference type="Gene3D" id="3.30.420.10">
    <property type="entry name" value="Ribonuclease H-like superfamily/Ribonuclease H"/>
    <property type="match status" value="1"/>
</dbReference>
<keyword evidence="2" id="KW-1185">Reference proteome</keyword>
<evidence type="ECO:0000313" key="2">
    <source>
        <dbReference type="Proteomes" id="UP000887159"/>
    </source>
</evidence>
<dbReference type="GO" id="GO:0003676">
    <property type="term" value="F:nucleic acid binding"/>
    <property type="evidence" value="ECO:0007669"/>
    <property type="project" value="InterPro"/>
</dbReference>
<protein>
    <recommendedName>
        <fullName evidence="3">Transposase</fullName>
    </recommendedName>
</protein>
<accession>A0A8X7BNR6</accession>
<evidence type="ECO:0000313" key="1">
    <source>
        <dbReference type="EMBL" id="GFY36829.1"/>
    </source>
</evidence>
<comment type="caution">
    <text evidence="1">The sequence shown here is derived from an EMBL/GenBank/DDBJ whole genome shotgun (WGS) entry which is preliminary data.</text>
</comment>
<reference evidence="1" key="1">
    <citation type="submission" date="2020-08" db="EMBL/GenBank/DDBJ databases">
        <title>Multicomponent nature underlies the extraordinary mechanical properties of spider dragline silk.</title>
        <authorList>
            <person name="Kono N."/>
            <person name="Nakamura H."/>
            <person name="Mori M."/>
            <person name="Yoshida Y."/>
            <person name="Ohtoshi R."/>
            <person name="Malay A.D."/>
            <person name="Moran D.A.P."/>
            <person name="Tomita M."/>
            <person name="Numata K."/>
            <person name="Arakawa K."/>
        </authorList>
    </citation>
    <scope>NUCLEOTIDE SEQUENCE</scope>
</reference>
<evidence type="ECO:0008006" key="3">
    <source>
        <dbReference type="Google" id="ProtNLM"/>
    </source>
</evidence>
<sequence>MLPHGQTLNSDLYCQQLDRLKLVIDQKWPELANRRGVVFYQDNARPHTSGRPTLPEPLVACCRAFGQRKGTLFLRRFKTVGREKRKGCQLTQTLNLFRNRFLRYRSFLSIGARGRGGDEHRAESFDSCSGMFHVDIGDRHQTTLELSPQSPDIHITLTQCF</sequence>
<dbReference type="InterPro" id="IPR036397">
    <property type="entry name" value="RNaseH_sf"/>
</dbReference>